<organism evidence="1 2">
    <name type="scientific">Cronobacter malonaticus</name>
    <dbReference type="NCBI Taxonomy" id="413503"/>
    <lineage>
        <taxon>Bacteria</taxon>
        <taxon>Pseudomonadati</taxon>
        <taxon>Pseudomonadota</taxon>
        <taxon>Gammaproteobacteria</taxon>
        <taxon>Enterobacterales</taxon>
        <taxon>Enterobacteriaceae</taxon>
        <taxon>Cronobacter</taxon>
    </lineage>
</organism>
<dbReference type="EMBL" id="CP006731">
    <property type="protein sequence ID" value="AHB69813.1"/>
    <property type="molecule type" value="Genomic_DNA"/>
</dbReference>
<dbReference type="HOGENOM" id="CLU_3268833_0_0_6"/>
<evidence type="ECO:0000313" key="2">
    <source>
        <dbReference type="Proteomes" id="UP000018545"/>
    </source>
</evidence>
<dbReference type="KEGG" id="csi:P262_02052"/>
<evidence type="ECO:0000313" key="1">
    <source>
        <dbReference type="EMBL" id="AHB69813.1"/>
    </source>
</evidence>
<dbReference type="PATRIC" id="fig|1401659.3.peg.1445"/>
<dbReference type="AlphaFoldDB" id="V5TXE2"/>
<gene>
    <name evidence="1" type="ORF">P262_02052</name>
</gene>
<reference evidence="1 2" key="1">
    <citation type="journal article" date="2014" name="Genome Announc.">
        <title>Complete Genome Sequence of Cronobacter sakazakii Strain CMCC 45402.</title>
        <authorList>
            <person name="Zhao Z."/>
            <person name="Wang L."/>
            <person name="Wang B."/>
            <person name="Liang H."/>
            <person name="Ye Q."/>
            <person name="Zeng M."/>
        </authorList>
    </citation>
    <scope>NUCLEOTIDE SEQUENCE [LARGE SCALE GENOMIC DNA]</scope>
    <source>
        <strain evidence="2">45402</strain>
    </source>
</reference>
<proteinExistence type="predicted"/>
<name>V5TXE2_9ENTR</name>
<sequence>MFFLCLNRTLPGSPGRLLIQGSVSCSPFPNPLGLRGEIGVA</sequence>
<accession>V5TXE2</accession>
<dbReference type="Proteomes" id="UP000018545">
    <property type="component" value="Chromosome"/>
</dbReference>
<protein>
    <submittedName>
        <fullName evidence="1">Uncharacterized protein</fullName>
    </submittedName>
</protein>